<organism evidence="1">
    <name type="scientific">Rhodothermus marinus</name>
    <name type="common">Rhodothermus obamensis</name>
    <dbReference type="NCBI Taxonomy" id="29549"/>
    <lineage>
        <taxon>Bacteria</taxon>
        <taxon>Pseudomonadati</taxon>
        <taxon>Rhodothermota</taxon>
        <taxon>Rhodothermia</taxon>
        <taxon>Rhodothermales</taxon>
        <taxon>Rhodothermaceae</taxon>
        <taxon>Rhodothermus</taxon>
    </lineage>
</organism>
<sequence length="1152" mass="128692">MWRAGVLVGLLGLLWAAVAQGQPFPPVGLWQDTLAVGTTRVFVLRPFMLMPTVRVWLDGAALDSTAYHLDAVQGVLVLADSVQGQQLVVSYRTLPFRLNPVYQRYEALPFVPAAVVHSEQKAPAAAKAPVSPPETSLNVEGRITRGVVTGNRQDVTIASALQLALRGEVTDGLTLEALLSDADVPLSPEGTTQRLRAFDQIYVRLQNQHGQLQLGDYQLQLGETTLMAVRRKLQGAMLEVHLPGQGLLQGMTLRTSGAVARGTYRRQVIVPIEGVQGPYRLTGAVGEPFILVVPGSETVYLDGQPLVRGTDYLIDYATGTLTFTARRLITAERRISVEFEYTTGNSARTFLTTQAHLALGAGRQVGFLEATFLQEGDGRAFGKTFGLTAADTLALRLAGDGLATRPGAEPVPFDPEAPYVLYTREVRQLADGSMDTVYVALQAAPPPGETVYRVTFSWVGAGKGRYVRVGQTLNGMVYSYRGPGLGDYEPVRLLPTPMRQQMIGLRAGLKPLPRLAFEGEWARSRYDANRLSLRDAARSVADAYRFWVQLDTLHVPLGNVTMAWQRQYLGARFATFSRVQPVEFARRWNVALRDEAESSGVFLQPTTQIVDEGQLVLHINDKNQLAFELGRLSQQGTFRGTRQAMGLQLGLADLAQLRYQIEHIQSRDWVRAEIGRWFRQEGHLAVPLGEGWTPYMEVLHEDRRQRLQGSDTLRVGSIAYVALQPGLSWQRPQLEANVGLGWRWEQDVWEGTRQAAGQAWTLEGRLQYTPGPQFRTAVELGYRHRQTPPRFAARYPLTETIALHWDGFFQSPRQFARLTWRYAVRSERTPVLQEVYVRTGPEFGQYIWIDFNGDGLPQVDEFVPETLPDEGVYERVLIPSDTFMAATALETRVRLELMPGRQWATLRPLTLVTTLELHDRSQDVAAKRFSLLDPSRTLEGRLRLAQEVYLWRLHPDYGAELSIAGLRTLARRAIGLEKQHRLDGRIGVRYRVLAPWQLSFTAEVQRDRQMSEGLSSRTYRLMQRRLRLEATYTLEAQRQLSGAVALSQGTEHEARLVVWMLRMPLTAELSQARQGRLLLRLEPAHVWANGPPSGLARYLLTDGLAGGWNLIAGVDGQRALPGNLQLTLSYHARASAAAGFRHTLRLELSAIF</sequence>
<evidence type="ECO:0000313" key="1">
    <source>
        <dbReference type="EMBL" id="HER96086.1"/>
    </source>
</evidence>
<comment type="caution">
    <text evidence="1">The sequence shown here is derived from an EMBL/GenBank/DDBJ whole genome shotgun (WGS) entry which is preliminary data.</text>
</comment>
<gene>
    <name evidence="1" type="ORF">ENO59_06160</name>
</gene>
<reference evidence="1" key="1">
    <citation type="journal article" date="2020" name="mSystems">
        <title>Genome- and Community-Level Interaction Insights into Carbon Utilization and Element Cycling Functions of Hydrothermarchaeota in Hydrothermal Sediment.</title>
        <authorList>
            <person name="Zhou Z."/>
            <person name="Liu Y."/>
            <person name="Xu W."/>
            <person name="Pan J."/>
            <person name="Luo Z.H."/>
            <person name="Li M."/>
        </authorList>
    </citation>
    <scope>NUCLEOTIDE SEQUENCE [LARGE SCALE GENOMIC DNA]</scope>
    <source>
        <strain evidence="1">SpSt-143</strain>
    </source>
</reference>
<name>A0A7V2B0L1_RHOMR</name>
<proteinExistence type="predicted"/>
<protein>
    <submittedName>
        <fullName evidence="1">Uncharacterized protein</fullName>
    </submittedName>
</protein>
<dbReference type="AlphaFoldDB" id="A0A7V2B0L1"/>
<dbReference type="EMBL" id="DSGB01000005">
    <property type="protein sequence ID" value="HER96086.1"/>
    <property type="molecule type" value="Genomic_DNA"/>
</dbReference>
<accession>A0A7V2B0L1</accession>